<dbReference type="PROSITE" id="PS50005">
    <property type="entry name" value="TPR"/>
    <property type="match status" value="1"/>
</dbReference>
<dbReference type="STRING" id="5098.A0A507QTR9"/>
<dbReference type="SUPFAM" id="SSF48452">
    <property type="entry name" value="TPR-like"/>
    <property type="match status" value="1"/>
</dbReference>
<dbReference type="Gene3D" id="1.25.40.10">
    <property type="entry name" value="Tetratricopeptide repeat domain"/>
    <property type="match status" value="1"/>
</dbReference>
<dbReference type="SMART" id="SM00256">
    <property type="entry name" value="FBOX"/>
    <property type="match status" value="1"/>
</dbReference>
<evidence type="ECO:0000256" key="3">
    <source>
        <dbReference type="PROSITE-ProRule" id="PRU00339"/>
    </source>
</evidence>
<dbReference type="Gene3D" id="1.20.1280.50">
    <property type="match status" value="1"/>
</dbReference>
<protein>
    <recommendedName>
        <fullName evidence="4">F-box domain-containing protein</fullName>
    </recommendedName>
</protein>
<dbReference type="PROSITE" id="PS50181">
    <property type="entry name" value="FBOX"/>
    <property type="match status" value="1"/>
</dbReference>
<reference evidence="5 6" key="1">
    <citation type="submission" date="2019-06" db="EMBL/GenBank/DDBJ databases">
        <title>Wine fermentation using esterase from Monascus purpureus.</title>
        <authorList>
            <person name="Geng C."/>
            <person name="Zhang Y."/>
        </authorList>
    </citation>
    <scope>NUCLEOTIDE SEQUENCE [LARGE SCALE GENOMIC DNA]</scope>
    <source>
        <strain evidence="5">HQ1</strain>
    </source>
</reference>
<feature type="domain" description="F-box" evidence="4">
    <location>
        <begin position="135"/>
        <end position="182"/>
    </location>
</feature>
<accession>A0A507QTR9</accession>
<proteinExistence type="predicted"/>
<comment type="caution">
    <text evidence="5">The sequence shown here is derived from an EMBL/GenBank/DDBJ whole genome shotgun (WGS) entry which is preliminary data.</text>
</comment>
<dbReference type="Gene3D" id="3.80.10.10">
    <property type="entry name" value="Ribonuclease Inhibitor"/>
    <property type="match status" value="2"/>
</dbReference>
<dbReference type="InterPro" id="IPR036047">
    <property type="entry name" value="F-box-like_dom_sf"/>
</dbReference>
<keyword evidence="1" id="KW-0677">Repeat</keyword>
<dbReference type="InterPro" id="IPR011990">
    <property type="entry name" value="TPR-like_helical_dom_sf"/>
</dbReference>
<dbReference type="AlphaFoldDB" id="A0A507QTR9"/>
<dbReference type="Pfam" id="PF12937">
    <property type="entry name" value="F-box-like"/>
    <property type="match status" value="1"/>
</dbReference>
<dbReference type="InterPro" id="IPR032675">
    <property type="entry name" value="LRR_dom_sf"/>
</dbReference>
<gene>
    <name evidence="5" type="ORF">MPDQ_006763</name>
</gene>
<name>A0A507QTR9_MONPU</name>
<dbReference type="InterPro" id="IPR019734">
    <property type="entry name" value="TPR_rpt"/>
</dbReference>
<dbReference type="SUPFAM" id="SSF81383">
    <property type="entry name" value="F-box domain"/>
    <property type="match status" value="1"/>
</dbReference>
<organism evidence="5 6">
    <name type="scientific">Monascus purpureus</name>
    <name type="common">Red mold</name>
    <name type="synonym">Monascus anka</name>
    <dbReference type="NCBI Taxonomy" id="5098"/>
    <lineage>
        <taxon>Eukaryota</taxon>
        <taxon>Fungi</taxon>
        <taxon>Dikarya</taxon>
        <taxon>Ascomycota</taxon>
        <taxon>Pezizomycotina</taxon>
        <taxon>Eurotiomycetes</taxon>
        <taxon>Eurotiomycetidae</taxon>
        <taxon>Eurotiales</taxon>
        <taxon>Aspergillaceae</taxon>
        <taxon>Monascus</taxon>
    </lineage>
</organism>
<evidence type="ECO:0000313" key="5">
    <source>
        <dbReference type="EMBL" id="TQB72540.1"/>
    </source>
</evidence>
<dbReference type="EMBL" id="VIFY01000062">
    <property type="protein sequence ID" value="TQB72540.1"/>
    <property type="molecule type" value="Genomic_DNA"/>
</dbReference>
<dbReference type="PANTHER" id="PTHR22904">
    <property type="entry name" value="TPR REPEAT CONTAINING PROTEIN"/>
    <property type="match status" value="1"/>
</dbReference>
<dbReference type="InterPro" id="IPR001810">
    <property type="entry name" value="F-box_dom"/>
</dbReference>
<dbReference type="Proteomes" id="UP000319663">
    <property type="component" value="Unassembled WGS sequence"/>
</dbReference>
<dbReference type="SUPFAM" id="SSF52047">
    <property type="entry name" value="RNI-like"/>
    <property type="match status" value="1"/>
</dbReference>
<dbReference type="PANTHER" id="PTHR22904:SF523">
    <property type="entry name" value="STRESS-INDUCED-PHOSPHOPROTEIN 1"/>
    <property type="match status" value="1"/>
</dbReference>
<feature type="repeat" description="TPR" evidence="3">
    <location>
        <begin position="11"/>
        <end position="44"/>
    </location>
</feature>
<sequence length="560" mass="62915">MISPGLLRSNSAALQQHGQKLYQQGDFSTAVEAFTEALSKKDADYVGILDNRAATYSKLAQYDLALRDARHMIKRDKLDERGYLRCAKILILDKKLEKALDVYAYGLKTIPRENSKRQLVQRLHDKLCARMDKCLDPFSVLPLEIADMVLQYLDFRQIVAILRVSKKWEQFIISLRKLWMRIDLTGARGKVPWSSVRTYIKRSNAMLSHAIVKNVASRSVQKTLELLSRCPNLEYLEIWDSCDAGILYGLLKSSKRLRTLVTSANISLTQEHISKLFSSLPLLERAEFYSTEHAPLARSQWPENLPNLKRLTFCSKGSPAPITHVPGLYIPGVSNPTGSCSIPNLEELRLDSDTESFEALPFIFRPDIFPRLRLLDLNGLCIGRGHGLPPTLEHIRVRGGLGVSEFPFAIDAPVELPNLRTLVLNDIPWATARTISLVLGEGQAPLRVLHLDSCFKLQGPDLLSLKGIGSFSTLTELNINCLWRVDDSLVSSLIGNMSKLKVLHLSQTRITGCTVKLLADLRTYDGNDKPKIERLYMKDCEDVSSDAIAYGRAKGIKIFT</sequence>
<evidence type="ECO:0000256" key="2">
    <source>
        <dbReference type="ARBA" id="ARBA00022803"/>
    </source>
</evidence>
<evidence type="ECO:0000259" key="4">
    <source>
        <dbReference type="PROSITE" id="PS50181"/>
    </source>
</evidence>
<dbReference type="GO" id="GO:0051879">
    <property type="term" value="F:Hsp90 protein binding"/>
    <property type="evidence" value="ECO:0007669"/>
    <property type="project" value="TreeGrafter"/>
</dbReference>
<evidence type="ECO:0000256" key="1">
    <source>
        <dbReference type="ARBA" id="ARBA00022737"/>
    </source>
</evidence>
<dbReference type="OrthoDB" id="629492at2759"/>
<keyword evidence="2 3" id="KW-0802">TPR repeat</keyword>
<evidence type="ECO:0000313" key="6">
    <source>
        <dbReference type="Proteomes" id="UP000319663"/>
    </source>
</evidence>
<keyword evidence="6" id="KW-1185">Reference proteome</keyword>